<proteinExistence type="predicted"/>
<protein>
    <submittedName>
        <fullName evidence="1">Hydrolase</fullName>
    </submittedName>
</protein>
<dbReference type="Proteomes" id="UP001360560">
    <property type="component" value="Unassembled WGS sequence"/>
</dbReference>
<dbReference type="PANTHER" id="PTHR18901">
    <property type="entry name" value="2-DEOXYGLUCOSE-6-PHOSPHATE PHOSPHATASE 2"/>
    <property type="match status" value="1"/>
</dbReference>
<dbReference type="AlphaFoldDB" id="A0AAV5QHZ6"/>
<dbReference type="SFLD" id="SFLDG01129">
    <property type="entry name" value="C1.5:_HAD__Beta-PGM__Phosphata"/>
    <property type="match status" value="1"/>
</dbReference>
<dbReference type="Gene3D" id="3.40.50.1000">
    <property type="entry name" value="HAD superfamily/HAD-like"/>
    <property type="match status" value="1"/>
</dbReference>
<name>A0AAV5QHZ6_9ASCO</name>
<dbReference type="RefSeq" id="XP_064851422.1">
    <property type="nucleotide sequence ID" value="XM_064995350.1"/>
</dbReference>
<dbReference type="InterPro" id="IPR036412">
    <property type="entry name" value="HAD-like_sf"/>
</dbReference>
<comment type="caution">
    <text evidence="1">The sequence shown here is derived from an EMBL/GenBank/DDBJ whole genome shotgun (WGS) entry which is preliminary data.</text>
</comment>
<keyword evidence="2" id="KW-1185">Reference proteome</keyword>
<dbReference type="GeneID" id="90072401"/>
<dbReference type="InterPro" id="IPR023198">
    <property type="entry name" value="PGP-like_dom2"/>
</dbReference>
<dbReference type="SUPFAM" id="SSF56784">
    <property type="entry name" value="HAD-like"/>
    <property type="match status" value="1"/>
</dbReference>
<gene>
    <name evidence="1" type="ORF">DASC09_017470</name>
</gene>
<dbReference type="Pfam" id="PF13419">
    <property type="entry name" value="HAD_2"/>
    <property type="match status" value="1"/>
</dbReference>
<reference evidence="1 2" key="1">
    <citation type="journal article" date="2023" name="Elife">
        <title>Identification of key yeast species and microbe-microbe interactions impacting larval growth of Drosophila in the wild.</title>
        <authorList>
            <person name="Mure A."/>
            <person name="Sugiura Y."/>
            <person name="Maeda R."/>
            <person name="Honda K."/>
            <person name="Sakurai N."/>
            <person name="Takahashi Y."/>
            <person name="Watada M."/>
            <person name="Katoh T."/>
            <person name="Gotoh A."/>
            <person name="Gotoh Y."/>
            <person name="Taniguchi I."/>
            <person name="Nakamura K."/>
            <person name="Hayashi T."/>
            <person name="Katayama T."/>
            <person name="Uemura T."/>
            <person name="Hattori Y."/>
        </authorList>
    </citation>
    <scope>NUCLEOTIDE SEQUENCE [LARGE SCALE GENOMIC DNA]</scope>
    <source>
        <strain evidence="1 2">SC-9</strain>
    </source>
</reference>
<dbReference type="Gene3D" id="1.10.150.240">
    <property type="entry name" value="Putative phosphatase, domain 2"/>
    <property type="match status" value="1"/>
</dbReference>
<dbReference type="InterPro" id="IPR023214">
    <property type="entry name" value="HAD_sf"/>
</dbReference>
<accession>A0AAV5QHZ6</accession>
<evidence type="ECO:0000313" key="1">
    <source>
        <dbReference type="EMBL" id="GMM34422.1"/>
    </source>
</evidence>
<dbReference type="GO" id="GO:0016791">
    <property type="term" value="F:phosphatase activity"/>
    <property type="evidence" value="ECO:0007669"/>
    <property type="project" value="TreeGrafter"/>
</dbReference>
<dbReference type="PANTHER" id="PTHR18901:SF38">
    <property type="entry name" value="PSEUDOURIDINE-5'-PHOSPHATASE"/>
    <property type="match status" value="1"/>
</dbReference>
<keyword evidence="1" id="KW-0378">Hydrolase</keyword>
<dbReference type="InterPro" id="IPR041492">
    <property type="entry name" value="HAD_2"/>
</dbReference>
<organism evidence="1 2">
    <name type="scientific">Saccharomycopsis crataegensis</name>
    <dbReference type="NCBI Taxonomy" id="43959"/>
    <lineage>
        <taxon>Eukaryota</taxon>
        <taxon>Fungi</taxon>
        <taxon>Dikarya</taxon>
        <taxon>Ascomycota</taxon>
        <taxon>Saccharomycotina</taxon>
        <taxon>Saccharomycetes</taxon>
        <taxon>Saccharomycopsidaceae</taxon>
        <taxon>Saccharomycopsis</taxon>
    </lineage>
</organism>
<sequence>MTISAYPKNIRACLFDMDGTLINSEDVYTETISEALAEYGAGPLTWDLKIKLQGLPGLVSTKLVLEHYKIADKTTPESFFKRTTELQYSKFPNCNFLQGVPELLTHLKSNKVPMAVATSSIKETFDLKTSKLKPNGFDLFDVIITGDNAEIPKGRGKPNPDIYLLTLKKLNEKLGYHGTDEEIQPHECLVFEDGVPGVLSGINAGSYVIWIADKRALKVLNGQEDEIINSKGELIDSFETFDITKFGI</sequence>
<dbReference type="EMBL" id="BTFZ01000002">
    <property type="protein sequence ID" value="GMM34422.1"/>
    <property type="molecule type" value="Genomic_DNA"/>
</dbReference>
<dbReference type="SFLD" id="SFLDS00003">
    <property type="entry name" value="Haloacid_Dehalogenase"/>
    <property type="match status" value="1"/>
</dbReference>
<evidence type="ECO:0000313" key="2">
    <source>
        <dbReference type="Proteomes" id="UP001360560"/>
    </source>
</evidence>